<evidence type="ECO:0000313" key="8">
    <source>
        <dbReference type="Proteomes" id="UP000321514"/>
    </source>
</evidence>
<keyword evidence="7" id="KW-1185">Reference proteome</keyword>
<dbReference type="EMBL" id="FOIB01000001">
    <property type="protein sequence ID" value="SES87956.1"/>
    <property type="molecule type" value="Genomic_DNA"/>
</dbReference>
<dbReference type="SUPFAM" id="SSF52540">
    <property type="entry name" value="P-loop containing nucleoside triphosphate hydrolases"/>
    <property type="match status" value="1"/>
</dbReference>
<reference evidence="6 7" key="1">
    <citation type="submission" date="2016-10" db="EMBL/GenBank/DDBJ databases">
        <authorList>
            <person name="Varghese N."/>
            <person name="Submissions S."/>
        </authorList>
    </citation>
    <scope>NUCLEOTIDE SEQUENCE [LARGE SCALE GENOMIC DNA]</scope>
    <source>
        <strain evidence="6 7">DSM 16525</strain>
    </source>
</reference>
<dbReference type="PANTHER" id="PTHR30258">
    <property type="entry name" value="TYPE II SECRETION SYSTEM PROTEIN GSPE-RELATED"/>
    <property type="match status" value="1"/>
</dbReference>
<evidence type="ECO:0000313" key="7">
    <source>
        <dbReference type="Proteomes" id="UP000183760"/>
    </source>
</evidence>
<organism evidence="5 8">
    <name type="scientific">Myxococcus fulvus</name>
    <dbReference type="NCBI Taxonomy" id="33"/>
    <lineage>
        <taxon>Bacteria</taxon>
        <taxon>Pseudomonadati</taxon>
        <taxon>Myxococcota</taxon>
        <taxon>Myxococcia</taxon>
        <taxon>Myxococcales</taxon>
        <taxon>Cystobacterineae</taxon>
        <taxon>Myxococcaceae</taxon>
        <taxon>Myxococcus</taxon>
    </lineage>
</organism>
<dbReference type="InterPro" id="IPR001482">
    <property type="entry name" value="T2SS/T4SS_dom"/>
</dbReference>
<dbReference type="GO" id="GO:0005886">
    <property type="term" value="C:plasma membrane"/>
    <property type="evidence" value="ECO:0007669"/>
    <property type="project" value="TreeGrafter"/>
</dbReference>
<dbReference type="AlphaFoldDB" id="A0A511T048"/>
<evidence type="ECO:0000256" key="2">
    <source>
        <dbReference type="ARBA" id="ARBA00022741"/>
    </source>
</evidence>
<dbReference type="Gene3D" id="3.40.50.300">
    <property type="entry name" value="P-loop containing nucleotide triphosphate hydrolases"/>
    <property type="match status" value="1"/>
</dbReference>
<name>A0A511T048_MYXFU</name>
<dbReference type="STRING" id="1334629.MFUL124B02_03220"/>
<keyword evidence="3" id="KW-0067">ATP-binding</keyword>
<gene>
    <name evidence="5" type="ORF">MFU01_25670</name>
    <name evidence="6" type="ORF">SAMN05443572_101455</name>
</gene>
<dbReference type="EMBL" id="BJXR01000025">
    <property type="protein sequence ID" value="GEN07530.1"/>
    <property type="molecule type" value="Genomic_DNA"/>
</dbReference>
<sequence length="354" mass="38007">MSPPATTFVELLTGLYAGFAAEGLVVSESAPVPESPAEAASALFSLAAHTGTLVFSVWADAETDEAGASFVLPVADAPGHEGLLGQERKPVRQPFARELHAPLEQAIAELSKQGRDTARPARGTVTYPFEVETDPEVLFWVTFADSEVAPSIVAHARSRRLRADQPAFSTLSLGREEAVYLSERFLRLDSLFQGTPVVFSGERGTGRSTSLHAVMEVLPDFTNVLAAMEQPRSVDTRMGTARLGESMPLAQVLRAFLRQDPDVVLADEARTTKDLELLLNCALTGHATAFVLEASSPEGVLEKLREAIPGLPVAPLIVHHSREASGALRREVYTVRYGDDGKGLVEAWRPSAAG</sequence>
<evidence type="ECO:0000313" key="5">
    <source>
        <dbReference type="EMBL" id="GEN07530.1"/>
    </source>
</evidence>
<evidence type="ECO:0000259" key="4">
    <source>
        <dbReference type="Pfam" id="PF00437"/>
    </source>
</evidence>
<dbReference type="Pfam" id="PF00437">
    <property type="entry name" value="T2SSE"/>
    <property type="match status" value="1"/>
</dbReference>
<comment type="caution">
    <text evidence="5">The sequence shown here is derived from an EMBL/GenBank/DDBJ whole genome shotgun (WGS) entry which is preliminary data.</text>
</comment>
<dbReference type="Proteomes" id="UP000183760">
    <property type="component" value="Unassembled WGS sequence"/>
</dbReference>
<comment type="similarity">
    <text evidence="1">Belongs to the GSP E family.</text>
</comment>
<accession>A0A511T048</accession>
<dbReference type="Proteomes" id="UP000321514">
    <property type="component" value="Unassembled WGS sequence"/>
</dbReference>
<reference evidence="5 8" key="2">
    <citation type="submission" date="2019-07" db="EMBL/GenBank/DDBJ databases">
        <title>Whole genome shotgun sequence of Myxococcus fulvus NBRC 100333.</title>
        <authorList>
            <person name="Hosoyama A."/>
            <person name="Uohara A."/>
            <person name="Ohji S."/>
            <person name="Ichikawa N."/>
        </authorList>
    </citation>
    <scope>NUCLEOTIDE SEQUENCE [LARGE SCALE GENOMIC DNA]</scope>
    <source>
        <strain evidence="5 8">NBRC 100333</strain>
    </source>
</reference>
<evidence type="ECO:0000256" key="1">
    <source>
        <dbReference type="ARBA" id="ARBA00006611"/>
    </source>
</evidence>
<dbReference type="PANTHER" id="PTHR30258:SF2">
    <property type="entry name" value="COMG OPERON PROTEIN 1"/>
    <property type="match status" value="1"/>
</dbReference>
<proteinExistence type="inferred from homology"/>
<dbReference type="GO" id="GO:0005524">
    <property type="term" value="F:ATP binding"/>
    <property type="evidence" value="ECO:0007669"/>
    <property type="project" value="UniProtKB-KW"/>
</dbReference>
<dbReference type="GO" id="GO:0016887">
    <property type="term" value="F:ATP hydrolysis activity"/>
    <property type="evidence" value="ECO:0007669"/>
    <property type="project" value="TreeGrafter"/>
</dbReference>
<evidence type="ECO:0000313" key="6">
    <source>
        <dbReference type="EMBL" id="SES87956.1"/>
    </source>
</evidence>
<protein>
    <submittedName>
        <fullName evidence="6">General secretion pathway protein E</fullName>
    </submittedName>
</protein>
<evidence type="ECO:0000256" key="3">
    <source>
        <dbReference type="ARBA" id="ARBA00022840"/>
    </source>
</evidence>
<keyword evidence="2" id="KW-0547">Nucleotide-binding</keyword>
<dbReference type="InterPro" id="IPR027417">
    <property type="entry name" value="P-loop_NTPase"/>
</dbReference>
<feature type="domain" description="Bacterial type II secretion system protein E" evidence="4">
    <location>
        <begin position="197"/>
        <end position="305"/>
    </location>
</feature>
<dbReference type="RefSeq" id="WP_074948690.1">
    <property type="nucleotide sequence ID" value="NZ_BJXR01000025.1"/>
</dbReference>